<name>A0A813QGF6_9BILA</name>
<reference evidence="2" key="1">
    <citation type="submission" date="2021-02" db="EMBL/GenBank/DDBJ databases">
        <authorList>
            <person name="Nowell W R."/>
        </authorList>
    </citation>
    <scope>NUCLEOTIDE SEQUENCE</scope>
</reference>
<feature type="chain" id="PRO_5036222683" evidence="1">
    <location>
        <begin position="16"/>
        <end position="130"/>
    </location>
</feature>
<dbReference type="PANTHER" id="PTHR12824:SF8">
    <property type="entry name" value="GXIVSPLA2, ISOFORM A"/>
    <property type="match status" value="1"/>
</dbReference>
<dbReference type="AlphaFoldDB" id="A0A813QGF6"/>
<dbReference type="OrthoDB" id="3935740at2759"/>
<dbReference type="GO" id="GO:0050482">
    <property type="term" value="P:arachidonate secretion"/>
    <property type="evidence" value="ECO:0007669"/>
    <property type="project" value="InterPro"/>
</dbReference>
<dbReference type="PANTHER" id="PTHR12824">
    <property type="entry name" value="GROUP XII SECRETORY PHOSPHOLIPASE A2 FAMILY MEMBER"/>
    <property type="match status" value="1"/>
</dbReference>
<accession>A0A813QGF6</accession>
<evidence type="ECO:0000313" key="5">
    <source>
        <dbReference type="Proteomes" id="UP000663832"/>
    </source>
</evidence>
<dbReference type="GO" id="GO:0005576">
    <property type="term" value="C:extracellular region"/>
    <property type="evidence" value="ECO:0007669"/>
    <property type="project" value="InterPro"/>
</dbReference>
<dbReference type="SUPFAM" id="SSF48619">
    <property type="entry name" value="Phospholipase A2, PLA2"/>
    <property type="match status" value="1"/>
</dbReference>
<dbReference type="GO" id="GO:0006644">
    <property type="term" value="P:phospholipid metabolic process"/>
    <property type="evidence" value="ECO:0007669"/>
    <property type="project" value="InterPro"/>
</dbReference>
<evidence type="ECO:0000313" key="3">
    <source>
        <dbReference type="EMBL" id="CAF0924519.1"/>
    </source>
</evidence>
<evidence type="ECO:0000313" key="4">
    <source>
        <dbReference type="EMBL" id="CAF1452894.1"/>
    </source>
</evidence>
<dbReference type="Proteomes" id="UP000663832">
    <property type="component" value="Unassembled WGS sequence"/>
</dbReference>
<dbReference type="EMBL" id="CAJNOM010000007">
    <property type="protein sequence ID" value="CAF0767204.1"/>
    <property type="molecule type" value="Genomic_DNA"/>
</dbReference>
<gene>
    <name evidence="3" type="ORF">BJG266_LOCUS11724</name>
    <name evidence="2" type="ORF">QVE165_LOCUS2402</name>
    <name evidence="4" type="ORF">QVE165_LOCUS40412</name>
</gene>
<dbReference type="EMBL" id="CAJNOI010000043">
    <property type="protein sequence ID" value="CAF0924519.1"/>
    <property type="molecule type" value="Genomic_DNA"/>
</dbReference>
<keyword evidence="5" id="KW-1185">Reference proteome</keyword>
<evidence type="ECO:0000256" key="1">
    <source>
        <dbReference type="SAM" id="SignalP"/>
    </source>
</evidence>
<dbReference type="Gene3D" id="1.20.90.10">
    <property type="entry name" value="Phospholipase A2 domain"/>
    <property type="match status" value="1"/>
</dbReference>
<organism evidence="2 5">
    <name type="scientific">Adineta steineri</name>
    <dbReference type="NCBI Taxonomy" id="433720"/>
    <lineage>
        <taxon>Eukaryota</taxon>
        <taxon>Metazoa</taxon>
        <taxon>Spiralia</taxon>
        <taxon>Gnathifera</taxon>
        <taxon>Rotifera</taxon>
        <taxon>Eurotatoria</taxon>
        <taxon>Bdelloidea</taxon>
        <taxon>Adinetida</taxon>
        <taxon>Adinetidae</taxon>
        <taxon>Adineta</taxon>
    </lineage>
</organism>
<dbReference type="InterPro" id="IPR036444">
    <property type="entry name" value="PLipase_A2_dom_sf"/>
</dbReference>
<dbReference type="InterPro" id="IPR010711">
    <property type="entry name" value="PLA2G12"/>
</dbReference>
<dbReference type="GO" id="GO:0016042">
    <property type="term" value="P:lipid catabolic process"/>
    <property type="evidence" value="ECO:0007669"/>
    <property type="project" value="InterPro"/>
</dbReference>
<dbReference type="GO" id="GO:0005509">
    <property type="term" value="F:calcium ion binding"/>
    <property type="evidence" value="ECO:0007669"/>
    <property type="project" value="InterPro"/>
</dbReference>
<evidence type="ECO:0000313" key="2">
    <source>
        <dbReference type="EMBL" id="CAF0767204.1"/>
    </source>
</evidence>
<proteinExistence type="predicted"/>
<comment type="caution">
    <text evidence="2">The sequence shown here is derived from an EMBL/GenBank/DDBJ whole genome shotgun (WGS) entry which is preliminary data.</text>
</comment>
<dbReference type="Proteomes" id="UP000663877">
    <property type="component" value="Unassembled WGS sequence"/>
</dbReference>
<dbReference type="Pfam" id="PF06951">
    <property type="entry name" value="PLA2G12"/>
    <property type="match status" value="1"/>
</dbReference>
<dbReference type="GO" id="GO:0004623">
    <property type="term" value="F:phospholipase A2 activity"/>
    <property type="evidence" value="ECO:0007669"/>
    <property type="project" value="InterPro"/>
</dbReference>
<feature type="signal peptide" evidence="1">
    <location>
        <begin position="1"/>
        <end position="15"/>
    </location>
</feature>
<keyword evidence="1" id="KW-0732">Signal</keyword>
<dbReference type="EMBL" id="CAJNOM010000464">
    <property type="protein sequence ID" value="CAF1452894.1"/>
    <property type="molecule type" value="Genomic_DNA"/>
</dbReference>
<protein>
    <submittedName>
        <fullName evidence="2">Uncharacterized protein</fullName>
    </submittedName>
</protein>
<sequence>MLLFIFASFVLPLHSLNPMFNRFRRQSNGCGPITFNIDRFLKDIGDDVLIVCCNEHDLCYDTCGQKQFTCDTTFLHCMIQACQQLSPLTNIDRCQTNARILFWFVFFAGQSAYQQAQQQHQCNISKQNNS</sequence>